<gene>
    <name evidence="2" type="ORF">NYPRO_LOCUS8114</name>
</gene>
<dbReference type="AlphaFoldDB" id="A0A811YFK4"/>
<accession>A0A811YFK4</accession>
<keyword evidence="3" id="KW-1185">Reference proteome</keyword>
<proteinExistence type="predicted"/>
<dbReference type="EMBL" id="CAJHUB010000675">
    <property type="protein sequence ID" value="CAD7675319.1"/>
    <property type="molecule type" value="Genomic_DNA"/>
</dbReference>
<sequence>MQNTPVSARDTIQAGRSLMQRSKRILTESLELQFREGVQRGTRTQPRETEGEKAKAIGSFYKCVRKNWQREGGTFCNRITSSESSGAPRRKPPPSTSSSARVVEGAQANSNARHEQFPEGRNRQQACRRGGKRDRATFPPPPPPPPPPPLSSLQAMTPTRTSSWPPCLRETPAQEQHTEPRKLFYRWWLTEDES</sequence>
<organism evidence="2 3">
    <name type="scientific">Nyctereutes procyonoides</name>
    <name type="common">Raccoon dog</name>
    <name type="synonym">Canis procyonoides</name>
    <dbReference type="NCBI Taxonomy" id="34880"/>
    <lineage>
        <taxon>Eukaryota</taxon>
        <taxon>Metazoa</taxon>
        <taxon>Chordata</taxon>
        <taxon>Craniata</taxon>
        <taxon>Vertebrata</taxon>
        <taxon>Euteleostomi</taxon>
        <taxon>Mammalia</taxon>
        <taxon>Eutheria</taxon>
        <taxon>Laurasiatheria</taxon>
        <taxon>Carnivora</taxon>
        <taxon>Caniformia</taxon>
        <taxon>Canidae</taxon>
        <taxon>Nyctereutes</taxon>
    </lineage>
</organism>
<dbReference type="Proteomes" id="UP000645828">
    <property type="component" value="Unassembled WGS sequence"/>
</dbReference>
<feature type="compositionally biased region" description="Basic and acidic residues" evidence="1">
    <location>
        <begin position="112"/>
        <end position="122"/>
    </location>
</feature>
<name>A0A811YFK4_NYCPR</name>
<feature type="region of interest" description="Disordered" evidence="1">
    <location>
        <begin position="77"/>
        <end position="181"/>
    </location>
</feature>
<protein>
    <submittedName>
        <fullName evidence="2">(raccoon dog) hypothetical protein</fullName>
    </submittedName>
</protein>
<comment type="caution">
    <text evidence="2">The sequence shown here is derived from an EMBL/GenBank/DDBJ whole genome shotgun (WGS) entry which is preliminary data.</text>
</comment>
<evidence type="ECO:0000313" key="3">
    <source>
        <dbReference type="Proteomes" id="UP000645828"/>
    </source>
</evidence>
<feature type="compositionally biased region" description="Pro residues" evidence="1">
    <location>
        <begin position="138"/>
        <end position="150"/>
    </location>
</feature>
<feature type="compositionally biased region" description="Polar residues" evidence="1">
    <location>
        <begin position="151"/>
        <end position="164"/>
    </location>
</feature>
<reference evidence="2" key="1">
    <citation type="submission" date="2020-12" db="EMBL/GenBank/DDBJ databases">
        <authorList>
            <consortium name="Molecular Ecology Group"/>
        </authorList>
    </citation>
    <scope>NUCLEOTIDE SEQUENCE</scope>
    <source>
        <strain evidence="2">TBG_1078</strain>
    </source>
</reference>
<evidence type="ECO:0000256" key="1">
    <source>
        <dbReference type="SAM" id="MobiDB-lite"/>
    </source>
</evidence>
<evidence type="ECO:0000313" key="2">
    <source>
        <dbReference type="EMBL" id="CAD7675319.1"/>
    </source>
</evidence>